<organism evidence="3 4">
    <name type="scientific">Trichlorobacter thiogenes</name>
    <dbReference type="NCBI Taxonomy" id="115783"/>
    <lineage>
        <taxon>Bacteria</taxon>
        <taxon>Pseudomonadati</taxon>
        <taxon>Thermodesulfobacteriota</taxon>
        <taxon>Desulfuromonadia</taxon>
        <taxon>Geobacterales</taxon>
        <taxon>Geobacteraceae</taxon>
        <taxon>Trichlorobacter</taxon>
    </lineage>
</organism>
<accession>A0A1T4PIL3</accession>
<dbReference type="InterPro" id="IPR025645">
    <property type="entry name" value="DUF4349"/>
</dbReference>
<evidence type="ECO:0000256" key="1">
    <source>
        <dbReference type="SAM" id="Phobius"/>
    </source>
</evidence>
<keyword evidence="1" id="KW-1133">Transmembrane helix</keyword>
<keyword evidence="1" id="KW-0472">Membrane</keyword>
<feature type="transmembrane region" description="Helical" evidence="1">
    <location>
        <begin position="260"/>
        <end position="282"/>
    </location>
</feature>
<dbReference type="OrthoDB" id="9808253at2"/>
<feature type="domain" description="DUF4349" evidence="2">
    <location>
        <begin position="72"/>
        <end position="282"/>
    </location>
</feature>
<keyword evidence="4" id="KW-1185">Reference proteome</keyword>
<dbReference type="STRING" id="115783.SAMN02745119_01981"/>
<proteinExistence type="predicted"/>
<reference evidence="4" key="1">
    <citation type="submission" date="2017-02" db="EMBL/GenBank/DDBJ databases">
        <authorList>
            <person name="Varghese N."/>
            <person name="Submissions S."/>
        </authorList>
    </citation>
    <scope>NUCLEOTIDE SEQUENCE [LARGE SCALE GENOMIC DNA]</scope>
    <source>
        <strain evidence="4">ATCC BAA-34</strain>
    </source>
</reference>
<evidence type="ECO:0000313" key="3">
    <source>
        <dbReference type="EMBL" id="SJZ91384.1"/>
    </source>
</evidence>
<dbReference type="AlphaFoldDB" id="A0A1T4PIL3"/>
<dbReference type="EMBL" id="FUWR01000010">
    <property type="protein sequence ID" value="SJZ91384.1"/>
    <property type="molecule type" value="Genomic_DNA"/>
</dbReference>
<sequence length="305" mass="33782">MRTQLYRLLILLSLILLMLPGCQKKESNQLLEKSRSKAMPAAAPAAPVAEAEADADAVAEPAGNAADKPSQRKVIMTYDLTLEVKETVAVIRQISALAEKSGGFIVSSQSRKEEDGVVRGEIAIRVPTGKVGGILEQLRKTGKVAAEQANAEDITEGYVDLEARMKNARSSEKRLQDMMKQAGKLSDVLLVEKELTRVRGEIEAFEARKRTWDLQLEMTSIKITLTDRAGALPTFQRFWHPLHGSIGQALEGFSGSLRAMIIFVGVVLPWVTILLPISIFIWKRISRWREARRQRKVAKAAGQQI</sequence>
<dbReference type="RefSeq" id="WP_078790264.1">
    <property type="nucleotide sequence ID" value="NZ_FUWR01000010.1"/>
</dbReference>
<protein>
    <recommendedName>
        <fullName evidence="2">DUF4349 domain-containing protein</fullName>
    </recommendedName>
</protein>
<dbReference type="Proteomes" id="UP000190102">
    <property type="component" value="Unassembled WGS sequence"/>
</dbReference>
<evidence type="ECO:0000313" key="4">
    <source>
        <dbReference type="Proteomes" id="UP000190102"/>
    </source>
</evidence>
<evidence type="ECO:0000259" key="2">
    <source>
        <dbReference type="Pfam" id="PF14257"/>
    </source>
</evidence>
<gene>
    <name evidence="3" type="ORF">SAMN02745119_01981</name>
</gene>
<name>A0A1T4PIL3_9BACT</name>
<keyword evidence="1" id="KW-0812">Transmembrane</keyword>
<dbReference type="Pfam" id="PF14257">
    <property type="entry name" value="DUF4349"/>
    <property type="match status" value="1"/>
</dbReference>